<evidence type="ECO:0000256" key="1">
    <source>
        <dbReference type="ARBA" id="ARBA00004370"/>
    </source>
</evidence>
<dbReference type="WBParaSite" id="Pan_g20311.t1">
    <property type="protein sequence ID" value="Pan_g20311.t1"/>
    <property type="gene ID" value="Pan_g20311"/>
</dbReference>
<evidence type="ECO:0000313" key="8">
    <source>
        <dbReference type="WBParaSite" id="Pan_g20311.t1"/>
    </source>
</evidence>
<dbReference type="CDD" id="cd14978">
    <property type="entry name" value="7tmA_FMRFamide_R-like"/>
    <property type="match status" value="1"/>
</dbReference>
<dbReference type="PANTHER" id="PTHR47632">
    <property type="entry name" value="FMRFAMIDE PEPTIDE RECEPTOR FAMILY-RELATED"/>
    <property type="match status" value="1"/>
</dbReference>
<dbReference type="InterPro" id="IPR053326">
    <property type="entry name" value="GPCR1-like"/>
</dbReference>
<name>A0A7E4ZVU0_PANRE</name>
<keyword evidence="7" id="KW-1185">Reference proteome</keyword>
<feature type="transmembrane region" description="Helical" evidence="5">
    <location>
        <begin position="276"/>
        <end position="299"/>
    </location>
</feature>
<reference evidence="8" key="2">
    <citation type="submission" date="2020-10" db="UniProtKB">
        <authorList>
            <consortium name="WormBaseParasite"/>
        </authorList>
    </citation>
    <scope>IDENTIFICATION</scope>
</reference>
<evidence type="ECO:0000259" key="6">
    <source>
        <dbReference type="PROSITE" id="PS50262"/>
    </source>
</evidence>
<evidence type="ECO:0000256" key="5">
    <source>
        <dbReference type="SAM" id="Phobius"/>
    </source>
</evidence>
<evidence type="ECO:0000256" key="3">
    <source>
        <dbReference type="ARBA" id="ARBA00022989"/>
    </source>
</evidence>
<feature type="transmembrane region" description="Helical" evidence="5">
    <location>
        <begin position="26"/>
        <end position="52"/>
    </location>
</feature>
<dbReference type="AlphaFoldDB" id="A0A7E4ZVU0"/>
<dbReference type="PANTHER" id="PTHR47632:SF5">
    <property type="entry name" value="G-PROTEIN COUPLED RECEPTORS FAMILY 1 PROFILE DOMAIN-CONTAINING PROTEIN"/>
    <property type="match status" value="1"/>
</dbReference>
<feature type="domain" description="G-protein coupled receptors family 1 profile" evidence="6">
    <location>
        <begin position="43"/>
        <end position="333"/>
    </location>
</feature>
<evidence type="ECO:0000313" key="7">
    <source>
        <dbReference type="Proteomes" id="UP000492821"/>
    </source>
</evidence>
<dbReference type="SUPFAM" id="SSF81321">
    <property type="entry name" value="Family A G protein-coupled receptor-like"/>
    <property type="match status" value="1"/>
</dbReference>
<keyword evidence="2 5" id="KW-0812">Transmembrane</keyword>
<keyword evidence="3 5" id="KW-1133">Transmembrane helix</keyword>
<reference evidence="7" key="1">
    <citation type="journal article" date="2013" name="Genetics">
        <title>The draft genome and transcriptome of Panagrellus redivivus are shaped by the harsh demands of a free-living lifestyle.</title>
        <authorList>
            <person name="Srinivasan J."/>
            <person name="Dillman A.R."/>
            <person name="Macchietto M.G."/>
            <person name="Heikkinen L."/>
            <person name="Lakso M."/>
            <person name="Fracchia K.M."/>
            <person name="Antoshechkin I."/>
            <person name="Mortazavi A."/>
            <person name="Wong G."/>
            <person name="Sternberg P.W."/>
        </authorList>
    </citation>
    <scope>NUCLEOTIDE SEQUENCE [LARGE SCALE GENOMIC DNA]</scope>
    <source>
        <strain evidence="7">MT8872</strain>
    </source>
</reference>
<evidence type="ECO:0000256" key="4">
    <source>
        <dbReference type="ARBA" id="ARBA00023136"/>
    </source>
</evidence>
<dbReference type="Proteomes" id="UP000492821">
    <property type="component" value="Unassembled WGS sequence"/>
</dbReference>
<sequence length="364" mass="40701">MNFTNIDDIPPCTCDGTPDGVRLPNLIMIITVLPFMASCGFVLNVISFIVFLRQCRIMTHTPCVYLAVLALSDCGVCLCGIFVIAADSARAYVPGLNQVWVPMIPYLAPVAVNFQMLSVYITVFAAFDCFFYVARVSFCHQWCSPRFARRLLLGIACAVFAYNFVTFFELRHSRCYDAALKAPKYEICPSTFRSELYVTYYKGYMYTATMAVIPCLLLISLSAGIIYYTNRPRWTDAIEANADNNNRFFNRLVCLPGYDEPPQFEINRGTEDGSPVMMLGLVIALFLVCNSVSLVVNILEICAGQSIATFHHILIDIGNVLVVFNAFANFFIYVALSAAYRRDLSEIASYFTLPKSNSSSISHL</sequence>
<feature type="transmembrane region" description="Helical" evidence="5">
    <location>
        <begin position="64"/>
        <end position="86"/>
    </location>
</feature>
<accession>A0A7E4ZVU0</accession>
<comment type="subcellular location">
    <subcellularLocation>
        <location evidence="1">Membrane</location>
    </subcellularLocation>
</comment>
<dbReference type="Gene3D" id="1.20.1070.10">
    <property type="entry name" value="Rhodopsin 7-helix transmembrane proteins"/>
    <property type="match status" value="1"/>
</dbReference>
<dbReference type="GO" id="GO:0016020">
    <property type="term" value="C:membrane"/>
    <property type="evidence" value="ECO:0007669"/>
    <property type="project" value="UniProtKB-SubCell"/>
</dbReference>
<protein>
    <submittedName>
        <fullName evidence="8">G_PROTEIN_RECEP_F1_2 domain-containing protein</fullName>
    </submittedName>
</protein>
<organism evidence="7 8">
    <name type="scientific">Panagrellus redivivus</name>
    <name type="common">Microworm</name>
    <dbReference type="NCBI Taxonomy" id="6233"/>
    <lineage>
        <taxon>Eukaryota</taxon>
        <taxon>Metazoa</taxon>
        <taxon>Ecdysozoa</taxon>
        <taxon>Nematoda</taxon>
        <taxon>Chromadorea</taxon>
        <taxon>Rhabditida</taxon>
        <taxon>Tylenchina</taxon>
        <taxon>Panagrolaimomorpha</taxon>
        <taxon>Panagrolaimoidea</taxon>
        <taxon>Panagrolaimidae</taxon>
        <taxon>Panagrellus</taxon>
    </lineage>
</organism>
<evidence type="ECO:0000256" key="2">
    <source>
        <dbReference type="ARBA" id="ARBA00022692"/>
    </source>
</evidence>
<keyword evidence="4 5" id="KW-0472">Membrane</keyword>
<feature type="transmembrane region" description="Helical" evidence="5">
    <location>
        <begin position="106"/>
        <end position="131"/>
    </location>
</feature>
<dbReference type="PROSITE" id="PS50262">
    <property type="entry name" value="G_PROTEIN_RECEP_F1_2"/>
    <property type="match status" value="1"/>
</dbReference>
<proteinExistence type="predicted"/>
<dbReference type="InterPro" id="IPR017452">
    <property type="entry name" value="GPCR_Rhodpsn_7TM"/>
</dbReference>
<feature type="transmembrane region" description="Helical" evidence="5">
    <location>
        <begin position="311"/>
        <end position="336"/>
    </location>
</feature>
<feature type="transmembrane region" description="Helical" evidence="5">
    <location>
        <begin position="151"/>
        <end position="168"/>
    </location>
</feature>
<feature type="transmembrane region" description="Helical" evidence="5">
    <location>
        <begin position="204"/>
        <end position="228"/>
    </location>
</feature>